<dbReference type="CDD" id="cd00090">
    <property type="entry name" value="HTH_ARSR"/>
    <property type="match status" value="1"/>
</dbReference>
<dbReference type="AlphaFoldDB" id="A0A1Q9B370"/>
<dbReference type="PANTHER" id="PTHR33154:SF28">
    <property type="entry name" value="HTH-TYPE TRANSCRIPTIONAL REGULATOR YGAV-RELATED"/>
    <property type="match status" value="1"/>
</dbReference>
<dbReference type="SMART" id="SM00418">
    <property type="entry name" value="HTH_ARSR"/>
    <property type="match status" value="1"/>
</dbReference>
<organism evidence="5 6">
    <name type="scientific">Xaviernesmea oryzae</name>
    <dbReference type="NCBI Taxonomy" id="464029"/>
    <lineage>
        <taxon>Bacteria</taxon>
        <taxon>Pseudomonadati</taxon>
        <taxon>Pseudomonadota</taxon>
        <taxon>Alphaproteobacteria</taxon>
        <taxon>Hyphomicrobiales</taxon>
        <taxon>Rhizobiaceae</taxon>
        <taxon>Rhizobium/Agrobacterium group</taxon>
        <taxon>Xaviernesmea</taxon>
    </lineage>
</organism>
<dbReference type="GO" id="GO:0003700">
    <property type="term" value="F:DNA-binding transcription factor activity"/>
    <property type="evidence" value="ECO:0007669"/>
    <property type="project" value="InterPro"/>
</dbReference>
<keyword evidence="3" id="KW-0804">Transcription</keyword>
<dbReference type="Pfam" id="PF01022">
    <property type="entry name" value="HTH_5"/>
    <property type="match status" value="1"/>
</dbReference>
<dbReference type="Proteomes" id="UP000186364">
    <property type="component" value="Unassembled WGS sequence"/>
</dbReference>
<dbReference type="NCBIfam" id="NF033788">
    <property type="entry name" value="HTH_metalloreg"/>
    <property type="match status" value="1"/>
</dbReference>
<dbReference type="InterPro" id="IPR036388">
    <property type="entry name" value="WH-like_DNA-bd_sf"/>
</dbReference>
<name>A0A1Q9B370_9HYPH</name>
<reference evidence="5 6" key="1">
    <citation type="submission" date="2016-09" db="EMBL/GenBank/DDBJ databases">
        <title>Rhizobium sp. nov., a novel species isolated from the rice rhizosphere.</title>
        <authorList>
            <person name="Zhao J."/>
            <person name="Zhang X."/>
        </authorList>
    </citation>
    <scope>NUCLEOTIDE SEQUENCE [LARGE SCALE GENOMIC DNA]</scope>
    <source>
        <strain evidence="5 6">1.7048</strain>
    </source>
</reference>
<accession>A0A1Q9B370</accession>
<protein>
    <recommendedName>
        <fullName evidence="4">HTH arsR-type domain-containing protein</fullName>
    </recommendedName>
</protein>
<dbReference type="Gene3D" id="1.10.10.10">
    <property type="entry name" value="Winged helix-like DNA-binding domain superfamily/Winged helix DNA-binding domain"/>
    <property type="match status" value="1"/>
</dbReference>
<keyword evidence="1" id="KW-0805">Transcription regulation</keyword>
<feature type="domain" description="HTH arsR-type" evidence="4">
    <location>
        <begin position="7"/>
        <end position="99"/>
    </location>
</feature>
<keyword evidence="6" id="KW-1185">Reference proteome</keyword>
<evidence type="ECO:0000259" key="4">
    <source>
        <dbReference type="PROSITE" id="PS50987"/>
    </source>
</evidence>
<dbReference type="InterPro" id="IPR011991">
    <property type="entry name" value="ArsR-like_HTH"/>
</dbReference>
<evidence type="ECO:0000256" key="3">
    <source>
        <dbReference type="ARBA" id="ARBA00023163"/>
    </source>
</evidence>
<dbReference type="EMBL" id="MKIP01000025">
    <property type="protein sequence ID" value="OLP62466.1"/>
    <property type="molecule type" value="Genomic_DNA"/>
</dbReference>
<keyword evidence="2" id="KW-0238">DNA-binding</keyword>
<dbReference type="InterPro" id="IPR001845">
    <property type="entry name" value="HTH_ArsR_DNA-bd_dom"/>
</dbReference>
<gene>
    <name evidence="5" type="ORF">BJF93_22685</name>
</gene>
<evidence type="ECO:0000313" key="5">
    <source>
        <dbReference type="EMBL" id="OLP62466.1"/>
    </source>
</evidence>
<proteinExistence type="predicted"/>
<dbReference type="OrthoDB" id="9806976at2"/>
<dbReference type="SUPFAM" id="SSF46785">
    <property type="entry name" value="Winged helix' DNA-binding domain"/>
    <property type="match status" value="1"/>
</dbReference>
<dbReference type="PANTHER" id="PTHR33154">
    <property type="entry name" value="TRANSCRIPTIONAL REGULATOR, ARSR FAMILY"/>
    <property type="match status" value="1"/>
</dbReference>
<evidence type="ECO:0000313" key="6">
    <source>
        <dbReference type="Proteomes" id="UP000186364"/>
    </source>
</evidence>
<dbReference type="InterPro" id="IPR036390">
    <property type="entry name" value="WH_DNA-bd_sf"/>
</dbReference>
<dbReference type="PROSITE" id="PS50987">
    <property type="entry name" value="HTH_ARSR_2"/>
    <property type="match status" value="1"/>
</dbReference>
<evidence type="ECO:0000256" key="1">
    <source>
        <dbReference type="ARBA" id="ARBA00023015"/>
    </source>
</evidence>
<dbReference type="InterPro" id="IPR051081">
    <property type="entry name" value="HTH_MetalResp_TranReg"/>
</dbReference>
<comment type="caution">
    <text evidence="5">The sequence shown here is derived from an EMBL/GenBank/DDBJ whole genome shotgun (WGS) entry which is preliminary data.</text>
</comment>
<dbReference type="GO" id="GO:0003677">
    <property type="term" value="F:DNA binding"/>
    <property type="evidence" value="ECO:0007669"/>
    <property type="project" value="UniProtKB-KW"/>
</dbReference>
<evidence type="ECO:0000256" key="2">
    <source>
        <dbReference type="ARBA" id="ARBA00023125"/>
    </source>
</evidence>
<sequence length="103" mass="11760">MLNMAKIENIEDQKTAILEVLSHPGRLKMMTLLDGSRSVNQIAELLDMSQSYCSQVLAKMVEYNLVTHRKHKLEAFYTIAPEHQKAIETVIEIARAYARAEID</sequence>